<proteinExistence type="predicted"/>
<dbReference type="Proteomes" id="UP000070457">
    <property type="component" value="Unassembled WGS sequence"/>
</dbReference>
<organism evidence="3 4">
    <name type="scientific">candidate division WS6 bacterium OLB20</name>
    <dbReference type="NCBI Taxonomy" id="1617426"/>
    <lineage>
        <taxon>Bacteria</taxon>
        <taxon>Candidatus Dojkabacteria</taxon>
    </lineage>
</organism>
<reference evidence="3 4" key="1">
    <citation type="submission" date="2015-02" db="EMBL/GenBank/DDBJ databases">
        <title>Improved understanding of the partial-nitritation anammox process through 23 genomes representing the majority of the microbial community.</title>
        <authorList>
            <person name="Speth D.R."/>
            <person name="In T Zandt M."/>
            <person name="Guerrero Cruz S."/>
            <person name="Jetten M.S."/>
            <person name="Dutilh B.E."/>
        </authorList>
    </citation>
    <scope>NUCLEOTIDE SEQUENCE [LARGE SCALE GENOMIC DNA]</scope>
    <source>
        <strain evidence="3">OLB20</strain>
    </source>
</reference>
<dbReference type="EMBL" id="JYNZ01000002">
    <property type="protein sequence ID" value="KXK27336.1"/>
    <property type="molecule type" value="Genomic_DNA"/>
</dbReference>
<dbReference type="PANTHER" id="PTHR45947:SF3">
    <property type="entry name" value="SULFOQUINOVOSYL TRANSFERASE SQD2"/>
    <property type="match status" value="1"/>
</dbReference>
<dbReference type="GO" id="GO:0102710">
    <property type="term" value="F:D-inositol-3-phosphate glycosyltransferase activity"/>
    <property type="evidence" value="ECO:0007669"/>
    <property type="project" value="UniProtKB-EC"/>
</dbReference>
<dbReference type="AlphaFoldDB" id="A0A136M0D5"/>
<accession>A0A136M0D5</accession>
<dbReference type="Pfam" id="PF00534">
    <property type="entry name" value="Glycos_transf_1"/>
    <property type="match status" value="1"/>
</dbReference>
<evidence type="ECO:0000259" key="1">
    <source>
        <dbReference type="Pfam" id="PF00534"/>
    </source>
</evidence>
<dbReference type="InterPro" id="IPR028098">
    <property type="entry name" value="Glyco_trans_4-like_N"/>
</dbReference>
<evidence type="ECO:0000259" key="2">
    <source>
        <dbReference type="Pfam" id="PF13439"/>
    </source>
</evidence>
<protein>
    <submittedName>
        <fullName evidence="3">D-inositol 3-phosphate glycosyltransferase</fullName>
        <ecNumber evidence="3">2.4.1.250</ecNumber>
    </submittedName>
</protein>
<dbReference type="Gene3D" id="3.40.50.2000">
    <property type="entry name" value="Glycogen Phosphorylase B"/>
    <property type="match status" value="2"/>
</dbReference>
<dbReference type="PANTHER" id="PTHR45947">
    <property type="entry name" value="SULFOQUINOVOSYL TRANSFERASE SQD2"/>
    <property type="match status" value="1"/>
</dbReference>
<feature type="domain" description="Glycosyltransferase subfamily 4-like N-terminal" evidence="2">
    <location>
        <begin position="15"/>
        <end position="186"/>
    </location>
</feature>
<evidence type="ECO:0000313" key="4">
    <source>
        <dbReference type="Proteomes" id="UP000070457"/>
    </source>
</evidence>
<dbReference type="SUPFAM" id="SSF53756">
    <property type="entry name" value="UDP-Glycosyltransferase/glycogen phosphorylase"/>
    <property type="match status" value="1"/>
</dbReference>
<keyword evidence="3" id="KW-0808">Transferase</keyword>
<dbReference type="Pfam" id="PF13439">
    <property type="entry name" value="Glyco_transf_4"/>
    <property type="match status" value="1"/>
</dbReference>
<feature type="domain" description="Glycosyl transferase family 1" evidence="1">
    <location>
        <begin position="213"/>
        <end position="359"/>
    </location>
</feature>
<dbReference type="InterPro" id="IPR001296">
    <property type="entry name" value="Glyco_trans_1"/>
</dbReference>
<name>A0A136M0D5_9BACT</name>
<sequence length="383" mass="43230">MKIAQVSTFFHPVTGGVETHALELSRELSEQGHDVTVLTSDSAKQAPRISEKRSRYLGVEVRRFRALVRLSPYHVFYPGLFFHLLRSDYDIVHVHGFRKLEVYVALLAKLLKRKKYKLVVTGHNPFPTTSRRARFDMLVSLHDRTLGRLFTRFCDHMIALVRSEAKSYVQRFGMSKDRVSVIPNGFAEEYLQPGSAERFYDDWQIEDGKWSAIVAGLGRINQAKGFQYLKTAIEKQKKVLFVIAGGDDGYLSKLRFEIGGYRNVLLTERFLSTEKIRDMFAATDLFVFPSLHEAFGIVLLEALAAGVPVVSTDRGGTAEFVRTDFGVLLPPGDEELWHDTIAALLADEKKLAQMGAAGRDYAGRFTWGKISKKVAAVYTSLLQ</sequence>
<comment type="caution">
    <text evidence="3">The sequence shown here is derived from an EMBL/GenBank/DDBJ whole genome shotgun (WGS) entry which is preliminary data.</text>
</comment>
<dbReference type="CDD" id="cd03801">
    <property type="entry name" value="GT4_PimA-like"/>
    <property type="match status" value="1"/>
</dbReference>
<evidence type="ECO:0000313" key="3">
    <source>
        <dbReference type="EMBL" id="KXK27336.1"/>
    </source>
</evidence>
<gene>
    <name evidence="3" type="primary">mshA_1</name>
    <name evidence="3" type="ORF">TR69_WS6001000211</name>
</gene>
<dbReference type="InterPro" id="IPR050194">
    <property type="entry name" value="Glycosyltransferase_grp1"/>
</dbReference>
<dbReference type="STRING" id="1617426.TR69_WS6001000211"/>
<dbReference type="EC" id="2.4.1.250" evidence="3"/>
<keyword evidence="3" id="KW-0328">Glycosyltransferase</keyword>